<feature type="compositionally biased region" description="Basic and acidic residues" evidence="6">
    <location>
        <begin position="1116"/>
        <end position="1128"/>
    </location>
</feature>
<dbReference type="FunFam" id="1.20.58.2220:FF:000005">
    <property type="entry name" value="Formin 1"/>
    <property type="match status" value="1"/>
</dbReference>
<sequence length="1992" mass="220154">MAPIMEGTHTVLCLYKPIEESSHISLYFPTERARGWTSSPRDHQPLYTNQHDHMGESLAWAKQRSQSYRPAGDFLQACGVTKGALAKLPWLSAEHWQLLTDLLSLCSDCAARIRMGNQDGKLQGQPEGIEGHLTHGLSSSDPQHALSLSPEHKTVAFQVRKLKKEGGKKIDSAEEFFQGKMKKVESTTASGFWQTHLEAAGPQKVDVNPVSVLAPDTSSSDPWANNSKPFLPMEVPFHTTQEGWDIREDSHLFGSELDLCPELAEFEDPLCLGYGAPSYAFMEESFDHIQQEQMSRENNIRPSRESSFTVNENLREMPGGKTTTQQFDEINRRDLIVKVMTKDALDHNSTLCAKGASFCAVNIVPNTCNKNSILGQHPCQSIKKSQEEVTAINENSTQGNKWESKVQNRSSEAMRLPILLCVQAQPRSSNLRSWTKSPTSPSLSEVFSVSYPPTNNLQSMSPVLSPLPSKLSSPQLNHRIELLPGENGSNDKNGDRWSHEAAHPWAEQGDQPEVTSEVIDQNGNCRTIARLDLNLSREVAGNSRWNTTSTAASTATDDRFLRQDEIWLLDGDDSISHEPQCQVARPDRLDILRITPPEDDIIGDTPYLSKSELTGENLTGSFFSKIVSSTIFLREDSKRQAGESAVLKSFQTLSEEQTYPHPPDHEDTDNSCVNFVETDSSGAAPDDYISTTFDVTVELQNTESCKEEALQNSPFPSWRRPFSSSTPAIADPDLVVQVTRVETYSDTESEEEDGGCKLGQNKEKKQGEKSLLLHTEEETVDHNSDQLFHYDAGSNMSKADLKLPVLKAKSALNCSLKNISVAKRSRSARRLESQPDSSPHISDNSKQESPSMITWESSDQSGGYDTAVDISSDISPAQDPAQLDVPEDTSDHREEDSKVWDSEEPLNVPSSEYVSPMTPSPASEPEPLPGENASDFSLLLKDLSSHQERGWRTSETSPALLVKEASLTGSESLNSMEPISPESAPQPGSSITKDLPGTNQEESPLDSVPSAIFSDLQGNMQTLSSTKRTTAKLSSTPSSSPSPKPLTSSTSREPFQLPALFSGLRVLKKGAVGEDRETVAEIKQRDTDRALLSLRQHVHKAKVKQQTSSHTAIHKMKTEPKDVFEPKGRSWQLLNLDDNRDEEQLKTGIKDNTEYPTSEEGVSNNNIETSMHNYNSKSTDTALDGFKSFLSSKTPKKDPAEGSVDVEAVKRKRKNEKELLKSIFERSLSKSPSTDKSTPEIISPADSEDRTPGRLQAVWPPPKPKDEEEKVGLRYTEAEHQAALFQLKRECKEEVEKIRANFELRIFDLRGEHAVALSRLEGVISNMKREQAQGSSQERAELCEVCVSTEDDVPCKTYRTVCIQTDRETFIKTPDGDTVKPGPSPPLSLPKKLDLDSITMSLGVSPGASPPPPPLPGQSHSSPVPPQPVSSLSGSTALPPPPPLPGIGPVPPPPPPVPGALPPPPPPPPLPGMPPPPPPLPGAPPPPPPPPPLPGMPPPPPTLPGAPPPPLGMPGVPPPPPPMPGCGPPPPPPGFGIPGFGQAMEKLPRKPAVEPACPMKPLYWTRIQIQHTDNNMLWGSLEEPDIIDTKEFEELFSKASLQPKKKPLSDTYEKKAKAKKLIKLLDGKRSQAVGILISSLHLEMKDIQQAVLAVDSSVVDLETIEALYENRAQSDELGRIRKHYETSKDDEVKLLDKPEQFLYELDQIPDFASRAHCIIFRSVFLDSISSIHSKTQIISSVCKELLESDSIKEVMGLVLAFGNYMNGGNRTRGQADGFGLEILPKLKDVKSRDNRISLVDYVVSYYLRNLDKNAGTEKSVFPLPEPHDVFLAAQVKFDDLSKDLRKLKRDLTVCEKEVKDVCTNSSEEHLQPFKEKMELFISTAHTDYTAEDDCLSTAQKRFQDMVAYFGLKPKSGEKEVTPNYFFMLWFEFCNDFKSTWKHESKNISTERLKEAQQNVQKITADKKVETKKINAKSLKEKLRQKEANVSSN</sequence>
<dbReference type="Proteomes" id="UP001239994">
    <property type="component" value="Unassembled WGS sequence"/>
</dbReference>
<feature type="region of interest" description="Disordered" evidence="6">
    <location>
        <begin position="1224"/>
        <end position="1267"/>
    </location>
</feature>
<feature type="region of interest" description="Disordered" evidence="6">
    <location>
        <begin position="743"/>
        <end position="764"/>
    </location>
</feature>
<feature type="compositionally biased region" description="Basic and acidic residues" evidence="6">
    <location>
        <begin position="889"/>
        <end position="901"/>
    </location>
</feature>
<dbReference type="PROSITE" id="PS51444">
    <property type="entry name" value="FH2"/>
    <property type="match status" value="1"/>
</dbReference>
<feature type="compositionally biased region" description="Basic and acidic residues" evidence="6">
    <location>
        <begin position="943"/>
        <end position="952"/>
    </location>
</feature>
<dbReference type="Gene3D" id="1.20.58.2220">
    <property type="entry name" value="Formin, FH2 domain"/>
    <property type="match status" value="1"/>
</dbReference>
<evidence type="ECO:0000313" key="8">
    <source>
        <dbReference type="EMBL" id="KAK1793403.1"/>
    </source>
</evidence>
<feature type="compositionally biased region" description="Polar residues" evidence="6">
    <location>
        <begin position="1016"/>
        <end position="1028"/>
    </location>
</feature>
<dbReference type="SMART" id="SM00498">
    <property type="entry name" value="FH2"/>
    <property type="match status" value="1"/>
</dbReference>
<evidence type="ECO:0000256" key="4">
    <source>
        <dbReference type="ARBA" id="ARBA00023242"/>
    </source>
</evidence>
<feature type="compositionally biased region" description="Polar residues" evidence="6">
    <location>
        <begin position="986"/>
        <end position="1002"/>
    </location>
</feature>
<feature type="region of interest" description="Disordered" evidence="6">
    <location>
        <begin position="1099"/>
        <end position="1129"/>
    </location>
</feature>
<evidence type="ECO:0000256" key="5">
    <source>
        <dbReference type="SAM" id="Coils"/>
    </source>
</evidence>
<dbReference type="InterPro" id="IPR001265">
    <property type="entry name" value="Formin_Cappuccino_subfam"/>
</dbReference>
<accession>A0AAD8Z8M1</accession>
<protein>
    <recommendedName>
        <fullName evidence="7">FH2 domain-containing protein</fullName>
    </recommendedName>
</protein>
<evidence type="ECO:0000259" key="7">
    <source>
        <dbReference type="PROSITE" id="PS51444"/>
    </source>
</evidence>
<comment type="caution">
    <text evidence="8">The sequence shown here is derived from an EMBL/GenBank/DDBJ whole genome shotgun (WGS) entry which is preliminary data.</text>
</comment>
<name>A0AAD8Z8M1_9TELE</name>
<dbReference type="SUPFAM" id="SSF101447">
    <property type="entry name" value="Formin homology 2 domain (FH2 domain)"/>
    <property type="match status" value="1"/>
</dbReference>
<dbReference type="PRINTS" id="PR00828">
    <property type="entry name" value="FORMIN"/>
</dbReference>
<dbReference type="InterPro" id="IPR015425">
    <property type="entry name" value="FH2_Formin"/>
</dbReference>
<feature type="region of interest" description="Disordered" evidence="6">
    <location>
        <begin position="823"/>
        <end position="1055"/>
    </location>
</feature>
<feature type="domain" description="FH2" evidence="7">
    <location>
        <begin position="1549"/>
        <end position="1962"/>
    </location>
</feature>
<dbReference type="InterPro" id="IPR042201">
    <property type="entry name" value="FH2_Formin_sf"/>
</dbReference>
<dbReference type="PANTHER" id="PTHR45920">
    <property type="entry name" value="FORMIN HOMOLOGY 2 DOMAIN CONTAINING, ISOFORM I"/>
    <property type="match status" value="1"/>
</dbReference>
<gene>
    <name evidence="8" type="ORF">P4O66_011785</name>
</gene>
<feature type="region of interest" description="Disordered" evidence="6">
    <location>
        <begin position="1371"/>
        <end position="1543"/>
    </location>
</feature>
<proteinExistence type="inferred from homology"/>
<dbReference type="Pfam" id="PF02181">
    <property type="entry name" value="FH2"/>
    <property type="match status" value="1"/>
</dbReference>
<dbReference type="GO" id="GO:0030866">
    <property type="term" value="P:cortical actin cytoskeleton organization"/>
    <property type="evidence" value="ECO:0007669"/>
    <property type="project" value="TreeGrafter"/>
</dbReference>
<feature type="compositionally biased region" description="Pro residues" evidence="6">
    <location>
        <begin position="1438"/>
        <end position="1535"/>
    </location>
</feature>
<evidence type="ECO:0000313" key="9">
    <source>
        <dbReference type="Proteomes" id="UP001239994"/>
    </source>
</evidence>
<feature type="coiled-coil region" evidence="5">
    <location>
        <begin position="1945"/>
        <end position="1988"/>
    </location>
</feature>
<keyword evidence="9" id="KW-1185">Reference proteome</keyword>
<dbReference type="GO" id="GO:0005884">
    <property type="term" value="C:actin filament"/>
    <property type="evidence" value="ECO:0007669"/>
    <property type="project" value="InterPro"/>
</dbReference>
<dbReference type="GO" id="GO:0005634">
    <property type="term" value="C:nucleus"/>
    <property type="evidence" value="ECO:0007669"/>
    <property type="project" value="UniProtKB-SubCell"/>
</dbReference>
<dbReference type="GO" id="GO:0045010">
    <property type="term" value="P:actin nucleation"/>
    <property type="evidence" value="ECO:0007669"/>
    <property type="project" value="InterPro"/>
</dbReference>
<feature type="compositionally biased region" description="Pro residues" evidence="6">
    <location>
        <begin position="918"/>
        <end position="928"/>
    </location>
</feature>
<keyword evidence="3 5" id="KW-0175">Coiled coil</keyword>
<feature type="compositionally biased region" description="Polar residues" evidence="6">
    <location>
        <begin position="834"/>
        <end position="863"/>
    </location>
</feature>
<dbReference type="EMBL" id="JAROKS010000018">
    <property type="protein sequence ID" value="KAK1793403.1"/>
    <property type="molecule type" value="Genomic_DNA"/>
</dbReference>
<comment type="subcellular location">
    <subcellularLocation>
        <location evidence="1">Nucleus</location>
    </subcellularLocation>
</comment>
<dbReference type="GO" id="GO:0005737">
    <property type="term" value="C:cytoplasm"/>
    <property type="evidence" value="ECO:0007669"/>
    <property type="project" value="UniProtKB-ARBA"/>
</dbReference>
<evidence type="ECO:0000256" key="6">
    <source>
        <dbReference type="SAM" id="MobiDB-lite"/>
    </source>
</evidence>
<reference evidence="8" key="1">
    <citation type="submission" date="2023-03" db="EMBL/GenBank/DDBJ databases">
        <title>Electrophorus voltai genome.</title>
        <authorList>
            <person name="Bian C."/>
        </authorList>
    </citation>
    <scope>NUCLEOTIDE SEQUENCE</scope>
    <source>
        <strain evidence="8">CB-2022</strain>
        <tissue evidence="8">Muscle</tissue>
    </source>
</reference>
<dbReference type="GO" id="GO:0051015">
    <property type="term" value="F:actin filament binding"/>
    <property type="evidence" value="ECO:0007669"/>
    <property type="project" value="TreeGrafter"/>
</dbReference>
<keyword evidence="4" id="KW-0539">Nucleus</keyword>
<feature type="region of interest" description="Disordered" evidence="6">
    <location>
        <begin position="124"/>
        <end position="149"/>
    </location>
</feature>
<feature type="compositionally biased region" description="Low complexity" evidence="6">
    <location>
        <begin position="1031"/>
        <end position="1051"/>
    </location>
</feature>
<organism evidence="8 9">
    <name type="scientific">Electrophorus voltai</name>
    <dbReference type="NCBI Taxonomy" id="2609070"/>
    <lineage>
        <taxon>Eukaryota</taxon>
        <taxon>Metazoa</taxon>
        <taxon>Chordata</taxon>
        <taxon>Craniata</taxon>
        <taxon>Vertebrata</taxon>
        <taxon>Euteleostomi</taxon>
        <taxon>Actinopterygii</taxon>
        <taxon>Neopterygii</taxon>
        <taxon>Teleostei</taxon>
        <taxon>Ostariophysi</taxon>
        <taxon>Gymnotiformes</taxon>
        <taxon>Gymnotoidei</taxon>
        <taxon>Gymnotidae</taxon>
        <taxon>Electrophorus</taxon>
    </lineage>
</organism>
<dbReference type="PANTHER" id="PTHR45920:SF7">
    <property type="entry name" value="FORMIN-G"/>
    <property type="match status" value="1"/>
</dbReference>
<dbReference type="GO" id="GO:0008017">
    <property type="term" value="F:microtubule binding"/>
    <property type="evidence" value="ECO:0007669"/>
    <property type="project" value="InterPro"/>
</dbReference>
<comment type="similarity">
    <text evidence="2">Belongs to the formin homology family. Cappuccino subfamily.</text>
</comment>
<feature type="compositionally biased region" description="Polar residues" evidence="6">
    <location>
        <begin position="967"/>
        <end position="977"/>
    </location>
</feature>
<evidence type="ECO:0000256" key="3">
    <source>
        <dbReference type="ARBA" id="ARBA00023054"/>
    </source>
</evidence>
<evidence type="ECO:0000256" key="1">
    <source>
        <dbReference type="ARBA" id="ARBA00004123"/>
    </source>
</evidence>
<evidence type="ECO:0000256" key="2">
    <source>
        <dbReference type="ARBA" id="ARBA00005271"/>
    </source>
</evidence>